<dbReference type="Pfam" id="PF19081">
    <property type="entry name" value="Ig_7"/>
    <property type="match status" value="5"/>
</dbReference>
<evidence type="ECO:0000256" key="2">
    <source>
        <dbReference type="SAM" id="SignalP"/>
    </source>
</evidence>
<name>A0A2S1QXV8_9FLAO</name>
<gene>
    <name evidence="4" type="ORF">HYN59_09055</name>
</gene>
<sequence length="1175" mass="120035">MVAFKHKTNNKIMMKIVQRTFHKVLLVMMVAFGSFEAGAQILAWDAANNGGGFGASPWAPATQDTNVTTSGLVRGSAIATSGTPAGGAWGGSGGWAAGSGVSTDANSFYFTVVAASGYKMSLSEITTATRRSNSGPSGYTLYYSVNGGAFVSAGTATTTSTSGTGGTANSIPLSSISELQDVAAGTIVKFRINPTGSAGNYYITNGTNSLRVNGTVTQAQPDAPVATAATAIGAAGFTANWNSVTGATGYRLDVATDAAFTQMSEIYDNFAVTGTSQLVSVGIEPNVTYYYRVRAEVNAATSPNSNVITATTLNPVPATITTTQILPASITTTTAVSGGNVTSDGMAAVTARGVVWATTTNPTTASLTTTDGTGTGIFTSNFSGLTPNTHYYYRAYATNSIGTSYGAEYSFWTLANTPGSPTISNADIFSIDIAIDANGNPASTVYAIMINGGGLTGQFVAADGSVSDTAVWQTAAQWGAVITVDVLMPGTTYTFSVAAQNGAGVQTPWSAAAQGSTNPLPGPTTLTLLNNTIDFEPACLSTDSDGAVGSFVFEATNLSGTGIGLGTVLVSGPDGMPLEGISFSTTADGQFDEGTFQVEAIEEGQDNTIYVRFDPTSGVSYGTLVIELSLIDPMNSTAEPITVEAVIVDLPEAGAAQAVCAGSTVANLTTTSGTDIKWYTVQTGGTALAATDVLATGTYYASQSIGECESARIPVVVTVNPIPDAPVAEAQLFCGTATAGELQATTGTSLKWYDVATGGTPLSATAALATGTYYVTQTMTDCESARTSVAVTVNAIPDAPTAPAQLFCGPATVDGLTLTTGAAPKWYTAETGGDALEMETALASGTYYVSQTVGGCESARTAVEVTVNPIPAAPAVVPVQTFCNTATVADLDADGENILWYTSATGGTALSETTAITAGTSLFYASQTINGCESTTRTAVAVQLNLTAAPAAAAQSFCGAGTVSELMAATSSPVWYADEIGGTALEGTTALATGTYYVSQTINGCESARTAVAVTVTQVINPEGDDTQDFEAGETLADLEVEGENIVWYADEALETILPDTTPLADETTYYAVATMGECRSGSSIAVTVNEVLGTTGFDRNSLSYYPNPVNDILNLSYSNTIKSVVVYNLLGQPVVSKDVNANTVQLDMSALAAGSYIMKVESGDSIATIKVIKR</sequence>
<dbReference type="InterPro" id="IPR003961">
    <property type="entry name" value="FN3_dom"/>
</dbReference>
<dbReference type="SUPFAM" id="SSF49265">
    <property type="entry name" value="Fibronectin type III"/>
    <property type="match status" value="2"/>
</dbReference>
<dbReference type="KEGG" id="falb:HYN59_09055"/>
<dbReference type="InterPro" id="IPR026444">
    <property type="entry name" value="Secre_tail"/>
</dbReference>
<dbReference type="InterPro" id="IPR044023">
    <property type="entry name" value="Ig_7"/>
</dbReference>
<evidence type="ECO:0000313" key="4">
    <source>
        <dbReference type="EMBL" id="AWH85257.1"/>
    </source>
</evidence>
<dbReference type="Gene3D" id="2.60.40.10">
    <property type="entry name" value="Immunoglobulins"/>
    <property type="match status" value="2"/>
</dbReference>
<keyword evidence="5" id="KW-1185">Reference proteome</keyword>
<dbReference type="InterPro" id="IPR036116">
    <property type="entry name" value="FN3_sf"/>
</dbReference>
<feature type="chain" id="PRO_5015677595" description="Fibronectin type-III domain-containing protein" evidence="2">
    <location>
        <begin position="40"/>
        <end position="1175"/>
    </location>
</feature>
<accession>A0A2S1QXV8</accession>
<protein>
    <recommendedName>
        <fullName evidence="3">Fibronectin type-III domain-containing protein</fullName>
    </recommendedName>
</protein>
<evidence type="ECO:0000256" key="1">
    <source>
        <dbReference type="ARBA" id="ARBA00022729"/>
    </source>
</evidence>
<organism evidence="4 5">
    <name type="scientific">Flavobacterium album</name>
    <dbReference type="NCBI Taxonomy" id="2175091"/>
    <lineage>
        <taxon>Bacteria</taxon>
        <taxon>Pseudomonadati</taxon>
        <taxon>Bacteroidota</taxon>
        <taxon>Flavobacteriia</taxon>
        <taxon>Flavobacteriales</taxon>
        <taxon>Flavobacteriaceae</taxon>
        <taxon>Flavobacterium</taxon>
    </lineage>
</organism>
<evidence type="ECO:0000259" key="3">
    <source>
        <dbReference type="PROSITE" id="PS50853"/>
    </source>
</evidence>
<feature type="signal peptide" evidence="2">
    <location>
        <begin position="1"/>
        <end position="39"/>
    </location>
</feature>
<feature type="domain" description="Fibronectin type-III" evidence="3">
    <location>
        <begin position="220"/>
        <end position="315"/>
    </location>
</feature>
<dbReference type="CDD" id="cd00063">
    <property type="entry name" value="FN3"/>
    <property type="match status" value="1"/>
</dbReference>
<evidence type="ECO:0000313" key="5">
    <source>
        <dbReference type="Proteomes" id="UP000244929"/>
    </source>
</evidence>
<dbReference type="Pfam" id="PF18962">
    <property type="entry name" value="Por_Secre_tail"/>
    <property type="match status" value="1"/>
</dbReference>
<reference evidence="4 5" key="1">
    <citation type="submission" date="2018-04" db="EMBL/GenBank/DDBJ databases">
        <title>Genome sequencing of Flavobacterium sp. HYN0059.</title>
        <authorList>
            <person name="Yi H."/>
            <person name="Baek C."/>
        </authorList>
    </citation>
    <scope>NUCLEOTIDE SEQUENCE [LARGE SCALE GENOMIC DNA]</scope>
    <source>
        <strain evidence="4 5">HYN0059</strain>
    </source>
</reference>
<keyword evidence="1 2" id="KW-0732">Signal</keyword>
<dbReference type="EMBL" id="CP029186">
    <property type="protein sequence ID" value="AWH85257.1"/>
    <property type="molecule type" value="Genomic_DNA"/>
</dbReference>
<dbReference type="PROSITE" id="PS50853">
    <property type="entry name" value="FN3"/>
    <property type="match status" value="1"/>
</dbReference>
<dbReference type="SMART" id="SM00060">
    <property type="entry name" value="FN3"/>
    <property type="match status" value="3"/>
</dbReference>
<dbReference type="AlphaFoldDB" id="A0A2S1QXV8"/>
<proteinExistence type="predicted"/>
<dbReference type="NCBIfam" id="TIGR04183">
    <property type="entry name" value="Por_Secre_tail"/>
    <property type="match status" value="1"/>
</dbReference>
<dbReference type="Proteomes" id="UP000244929">
    <property type="component" value="Chromosome"/>
</dbReference>
<dbReference type="InterPro" id="IPR013783">
    <property type="entry name" value="Ig-like_fold"/>
</dbReference>